<evidence type="ECO:0000313" key="7">
    <source>
        <dbReference type="EMBL" id="VUX66626.1"/>
    </source>
</evidence>
<dbReference type="Proteomes" id="UP000366766">
    <property type="component" value="Unassembled WGS sequence"/>
</dbReference>
<dbReference type="AlphaFoldDB" id="A0A564WVX6"/>
<evidence type="ECO:0000259" key="5">
    <source>
        <dbReference type="Pfam" id="PF04542"/>
    </source>
</evidence>
<dbReference type="PRINTS" id="PR00046">
    <property type="entry name" value="SIGMA70FCT"/>
</dbReference>
<proteinExistence type="predicted"/>
<keyword evidence="8" id="KW-1185">Reference proteome</keyword>
<protein>
    <submittedName>
        <fullName evidence="7">RNA polymerase sigma factor RpoD</fullName>
    </submittedName>
</protein>
<reference evidence="7 8" key="1">
    <citation type="submission" date="2019-07" db="EMBL/GenBank/DDBJ databases">
        <authorList>
            <person name="Chang H.-W."/>
            <person name="Raman A."/>
            <person name="Venkatesh S."/>
            <person name="Gehrig J."/>
        </authorList>
    </citation>
    <scope>NUCLEOTIDE SEQUENCE [LARGE SCALE GENOMIC DNA]</scope>
    <source>
        <strain evidence="7">Blautia_wexlerae_LFYP_14</strain>
    </source>
</reference>
<evidence type="ECO:0000256" key="1">
    <source>
        <dbReference type="ARBA" id="ARBA00023015"/>
    </source>
</evidence>
<dbReference type="PANTHER" id="PTHR30603">
    <property type="entry name" value="RNA POLYMERASE SIGMA FACTOR RPO"/>
    <property type="match status" value="1"/>
</dbReference>
<dbReference type="InterPro" id="IPR013324">
    <property type="entry name" value="RNA_pol_sigma_r3/r4-like"/>
</dbReference>
<dbReference type="GO" id="GO:0003677">
    <property type="term" value="F:DNA binding"/>
    <property type="evidence" value="ECO:0007669"/>
    <property type="project" value="UniProtKB-KW"/>
</dbReference>
<sequence>MSTGKENNEQLVQKIKAGEDVTGNMAKLWQQNRNFVYLIARKYAKTETDIDDLMQEGYLGMYRAIGPYDLSAGVAFLSYASFWIRQGMQRYSQDNKHLHIPYNLQEKVLRYQRFLNTYRMRFGKNPTDEQICCRMRINYETLDRVKTAAEACKAGSMDKEIEGTEGVTFGDTIADPENHYENVLDNLEREELKSVLWTLVDDLPGKAPEVLRMRYQQELTLKETGEAIGINMEAVRQWQQKGLRELRRPSRSNLLREFYKDGEIYSRGVVGGGVGAFNRNWTSSTERTALDMIECRF</sequence>
<feature type="domain" description="RNA polymerase sigma-70 region 2" evidence="5">
    <location>
        <begin position="28"/>
        <end position="95"/>
    </location>
</feature>
<dbReference type="InterPro" id="IPR007630">
    <property type="entry name" value="RNA_pol_sigma70_r4"/>
</dbReference>
<dbReference type="Gene3D" id="1.20.140.160">
    <property type="match status" value="1"/>
</dbReference>
<dbReference type="InterPro" id="IPR050239">
    <property type="entry name" value="Sigma-70_RNA_pol_init_factors"/>
</dbReference>
<dbReference type="SUPFAM" id="SSF88946">
    <property type="entry name" value="Sigma2 domain of RNA polymerase sigma factors"/>
    <property type="match status" value="1"/>
</dbReference>
<dbReference type="NCBIfam" id="TIGR02937">
    <property type="entry name" value="sigma70-ECF"/>
    <property type="match status" value="1"/>
</dbReference>
<dbReference type="GO" id="GO:0016987">
    <property type="term" value="F:sigma factor activity"/>
    <property type="evidence" value="ECO:0007669"/>
    <property type="project" value="UniProtKB-KW"/>
</dbReference>
<evidence type="ECO:0000256" key="4">
    <source>
        <dbReference type="ARBA" id="ARBA00023163"/>
    </source>
</evidence>
<dbReference type="EMBL" id="CABHOF010000072">
    <property type="protein sequence ID" value="VUX66626.1"/>
    <property type="molecule type" value="Genomic_DNA"/>
</dbReference>
<dbReference type="InterPro" id="IPR014284">
    <property type="entry name" value="RNA_pol_sigma-70_dom"/>
</dbReference>
<dbReference type="InterPro" id="IPR000943">
    <property type="entry name" value="RNA_pol_sigma70"/>
</dbReference>
<dbReference type="Pfam" id="PF04542">
    <property type="entry name" value="Sigma70_r2"/>
    <property type="match status" value="1"/>
</dbReference>
<evidence type="ECO:0000256" key="2">
    <source>
        <dbReference type="ARBA" id="ARBA00023082"/>
    </source>
</evidence>
<keyword evidence="2" id="KW-0731">Sigma factor</keyword>
<evidence type="ECO:0000256" key="3">
    <source>
        <dbReference type="ARBA" id="ARBA00023125"/>
    </source>
</evidence>
<keyword evidence="1" id="KW-0805">Transcription regulation</keyword>
<dbReference type="CDD" id="cd06171">
    <property type="entry name" value="Sigma70_r4"/>
    <property type="match status" value="1"/>
</dbReference>
<keyword evidence="3" id="KW-0238">DNA-binding</keyword>
<dbReference type="Pfam" id="PF04545">
    <property type="entry name" value="Sigma70_r4"/>
    <property type="match status" value="1"/>
</dbReference>
<accession>A0A564WVX6</accession>
<dbReference type="InterPro" id="IPR007627">
    <property type="entry name" value="RNA_pol_sigma70_r2"/>
</dbReference>
<name>A0A564WVX6_9FIRM</name>
<dbReference type="RefSeq" id="WP_118593254.1">
    <property type="nucleotide sequence ID" value="NZ_CABHOF010000072.1"/>
</dbReference>
<keyword evidence="4" id="KW-0804">Transcription</keyword>
<evidence type="ECO:0000313" key="8">
    <source>
        <dbReference type="Proteomes" id="UP000366766"/>
    </source>
</evidence>
<dbReference type="InterPro" id="IPR013325">
    <property type="entry name" value="RNA_pol_sigma_r2"/>
</dbReference>
<feature type="domain" description="RNA polymerase sigma-70 region 4" evidence="6">
    <location>
        <begin position="201"/>
        <end position="247"/>
    </location>
</feature>
<dbReference type="SUPFAM" id="SSF88659">
    <property type="entry name" value="Sigma3 and sigma4 domains of RNA polymerase sigma factors"/>
    <property type="match status" value="2"/>
</dbReference>
<dbReference type="GO" id="GO:0006352">
    <property type="term" value="P:DNA-templated transcription initiation"/>
    <property type="evidence" value="ECO:0007669"/>
    <property type="project" value="InterPro"/>
</dbReference>
<dbReference type="Gene3D" id="1.20.120.1810">
    <property type="match status" value="1"/>
</dbReference>
<gene>
    <name evidence="7" type="primary">rpoD</name>
    <name evidence="7" type="ORF">BWLFYP14_02902</name>
</gene>
<organism evidence="7 8">
    <name type="scientific">Blautia wexlerae</name>
    <dbReference type="NCBI Taxonomy" id="418240"/>
    <lineage>
        <taxon>Bacteria</taxon>
        <taxon>Bacillati</taxon>
        <taxon>Bacillota</taxon>
        <taxon>Clostridia</taxon>
        <taxon>Lachnospirales</taxon>
        <taxon>Lachnospiraceae</taxon>
        <taxon>Blautia</taxon>
    </lineage>
</organism>
<evidence type="ECO:0000259" key="6">
    <source>
        <dbReference type="Pfam" id="PF04545"/>
    </source>
</evidence>
<dbReference type="PANTHER" id="PTHR30603:SF47">
    <property type="entry name" value="RNA POLYMERASE SIGMA FACTOR SIGD, CHLOROPLASTIC"/>
    <property type="match status" value="1"/>
</dbReference>